<evidence type="ECO:0000256" key="3">
    <source>
        <dbReference type="ARBA" id="ARBA00007357"/>
    </source>
</evidence>
<dbReference type="PROSITE" id="PS51885">
    <property type="entry name" value="NEPRILYSIN"/>
    <property type="match status" value="1"/>
</dbReference>
<dbReference type="AlphaFoldDB" id="A0A6I9WL10"/>
<feature type="domain" description="Peptidase M13 N-terminal" evidence="15">
    <location>
        <begin position="100"/>
        <end position="380"/>
    </location>
</feature>
<dbReference type="FunFam" id="3.40.390.10:FF:000076">
    <property type="entry name" value="membrane metallo-endopeptidase-like 1"/>
    <property type="match status" value="1"/>
</dbReference>
<comment type="similarity">
    <text evidence="3">Belongs to the peptidase M13 family.</text>
</comment>
<feature type="compositionally biased region" description="Polar residues" evidence="12">
    <location>
        <begin position="18"/>
        <end position="30"/>
    </location>
</feature>
<dbReference type="Gene3D" id="3.40.390.10">
    <property type="entry name" value="Collagenase (Catalytic Domain)"/>
    <property type="match status" value="2"/>
</dbReference>
<dbReference type="InterPro" id="IPR008753">
    <property type="entry name" value="Peptidase_M13_N"/>
</dbReference>
<dbReference type="Proteomes" id="UP000504615">
    <property type="component" value="Unplaced"/>
</dbReference>
<evidence type="ECO:0000256" key="4">
    <source>
        <dbReference type="ARBA" id="ARBA00022670"/>
    </source>
</evidence>
<dbReference type="PANTHER" id="PTHR11733">
    <property type="entry name" value="ZINC METALLOPROTEASE FAMILY M13 NEPRILYSIN-RELATED"/>
    <property type="match status" value="1"/>
</dbReference>
<keyword evidence="13" id="KW-0472">Membrane</keyword>
<keyword evidence="16" id="KW-1185">Reference proteome</keyword>
<dbReference type="Gene3D" id="1.10.1380.10">
    <property type="entry name" value="Neutral endopeptidase , domain2"/>
    <property type="match status" value="1"/>
</dbReference>
<evidence type="ECO:0000256" key="11">
    <source>
        <dbReference type="ARBA" id="ARBA00023180"/>
    </source>
</evidence>
<dbReference type="GO" id="GO:0016485">
    <property type="term" value="P:protein processing"/>
    <property type="evidence" value="ECO:0007669"/>
    <property type="project" value="TreeGrafter"/>
</dbReference>
<evidence type="ECO:0000256" key="8">
    <source>
        <dbReference type="ARBA" id="ARBA00022968"/>
    </source>
</evidence>
<dbReference type="GO" id="GO:0046872">
    <property type="term" value="F:metal ion binding"/>
    <property type="evidence" value="ECO:0007669"/>
    <property type="project" value="UniProtKB-KW"/>
</dbReference>
<keyword evidence="4" id="KW-0645">Protease</keyword>
<dbReference type="Pfam" id="PF01431">
    <property type="entry name" value="Peptidase_M13"/>
    <property type="match status" value="1"/>
</dbReference>
<keyword evidence="9" id="KW-0482">Metalloprotease</keyword>
<evidence type="ECO:0000313" key="16">
    <source>
        <dbReference type="Proteomes" id="UP000504615"/>
    </source>
</evidence>
<evidence type="ECO:0000256" key="2">
    <source>
        <dbReference type="ARBA" id="ARBA00004401"/>
    </source>
</evidence>
<keyword evidence="11" id="KW-0325">Glycoprotein</keyword>
<evidence type="ECO:0000256" key="6">
    <source>
        <dbReference type="ARBA" id="ARBA00022801"/>
    </source>
</evidence>
<feature type="domain" description="Peptidase M13 C-terminal" evidence="14">
    <location>
        <begin position="433"/>
        <end position="613"/>
    </location>
</feature>
<dbReference type="InterPro" id="IPR024079">
    <property type="entry name" value="MetalloPept_cat_dom_sf"/>
</dbReference>
<keyword evidence="5" id="KW-0479">Metal-binding</keyword>
<dbReference type="OrthoDB" id="6475849at2759"/>
<sequence length="616" mass="70453">MRYKVNDPEANERDTVENAKTNGDVSWNYNQRDEKKSSGKEMRLVIVVGLLAVTVIALIVALTLQMAVFRREEYKEMCQSEECIKTAARVIGAMNRSVDPCNDFYNFACGGWISKHPIPQSQSFWDQLTLLREELLKNLRILLEEPDKETDLRPVKMARALYRTCMDVASVEALGLEPIFEVLDSLGLPKDPPLQGKVPSLDVSRLAGIAQRTLGLNLFINFYISEDVKDTTRNRMMMEQVSPGFSERYLLDPRRFQSELTAYKRYITSMVEVAGAGNMSANYANEILEFGTKLAKIMATNEERRSSDHLLHDVTIDELQQLTDLHAQQWNWTKYVKAVFENTNVTINPSMDRVIVVDLQYLQKLPMLLSKTPPATIGTFNFGTLVKLNAITTWHNTLHSTCILYRCFSTYVHFVVQEKRERERALINSNITHCRSINYGAMGAIMGHELTHGFDDQGRRYDENGNLRQWWSDETLRHYHEKVQCMIEQYSSYHLPELGDNFTVNGINTQGENIADNGGIREAYRAYQRLITRNPYQQALPGLVDYSNEQLFFLGFAQVWCGNYTNGALKSKVIEGEHAPNHFRVIGTLSNNAEFAKAWKCPLGSPMNPPHKCILW</sequence>
<feature type="transmembrane region" description="Helical" evidence="13">
    <location>
        <begin position="44"/>
        <end position="69"/>
    </location>
</feature>
<evidence type="ECO:0000256" key="1">
    <source>
        <dbReference type="ARBA" id="ARBA00001947"/>
    </source>
</evidence>
<dbReference type="Pfam" id="PF05649">
    <property type="entry name" value="Peptidase_M13_N"/>
    <property type="match status" value="1"/>
</dbReference>
<organism evidence="16 17">
    <name type="scientific">Pogonomyrmex barbatus</name>
    <name type="common">red harvester ant</name>
    <dbReference type="NCBI Taxonomy" id="144034"/>
    <lineage>
        <taxon>Eukaryota</taxon>
        <taxon>Metazoa</taxon>
        <taxon>Ecdysozoa</taxon>
        <taxon>Arthropoda</taxon>
        <taxon>Hexapoda</taxon>
        <taxon>Insecta</taxon>
        <taxon>Pterygota</taxon>
        <taxon>Neoptera</taxon>
        <taxon>Endopterygota</taxon>
        <taxon>Hymenoptera</taxon>
        <taxon>Apocrita</taxon>
        <taxon>Aculeata</taxon>
        <taxon>Formicoidea</taxon>
        <taxon>Formicidae</taxon>
        <taxon>Myrmicinae</taxon>
        <taxon>Pogonomyrmex</taxon>
    </lineage>
</organism>
<dbReference type="CDD" id="cd08662">
    <property type="entry name" value="M13"/>
    <property type="match status" value="1"/>
</dbReference>
<feature type="compositionally biased region" description="Basic and acidic residues" evidence="12">
    <location>
        <begin position="1"/>
        <end position="17"/>
    </location>
</feature>
<dbReference type="InterPro" id="IPR000718">
    <property type="entry name" value="Peptidase_M13"/>
</dbReference>
<dbReference type="GO" id="GO:0005886">
    <property type="term" value="C:plasma membrane"/>
    <property type="evidence" value="ECO:0007669"/>
    <property type="project" value="UniProtKB-SubCell"/>
</dbReference>
<evidence type="ECO:0000256" key="13">
    <source>
        <dbReference type="SAM" id="Phobius"/>
    </source>
</evidence>
<proteinExistence type="inferred from homology"/>
<evidence type="ECO:0000256" key="9">
    <source>
        <dbReference type="ARBA" id="ARBA00023049"/>
    </source>
</evidence>
<evidence type="ECO:0000256" key="12">
    <source>
        <dbReference type="SAM" id="MobiDB-lite"/>
    </source>
</evidence>
<evidence type="ECO:0000256" key="10">
    <source>
        <dbReference type="ARBA" id="ARBA00023157"/>
    </source>
</evidence>
<dbReference type="InterPro" id="IPR018497">
    <property type="entry name" value="Peptidase_M13_C"/>
</dbReference>
<evidence type="ECO:0000256" key="7">
    <source>
        <dbReference type="ARBA" id="ARBA00022833"/>
    </source>
</evidence>
<dbReference type="RefSeq" id="XP_011640165.1">
    <property type="nucleotide sequence ID" value="XM_011641863.1"/>
</dbReference>
<protein>
    <submittedName>
        <fullName evidence="17">Neprilysin-11-like</fullName>
    </submittedName>
</protein>
<keyword evidence="7" id="KW-0862">Zinc</keyword>
<feature type="region of interest" description="Disordered" evidence="12">
    <location>
        <begin position="1"/>
        <end position="32"/>
    </location>
</feature>
<dbReference type="PANTHER" id="PTHR11733:SF133">
    <property type="entry name" value="PHOSPHATE-REGULATING NEUTRAL ENDOPEPTIDASE PHEX"/>
    <property type="match status" value="1"/>
</dbReference>
<dbReference type="GO" id="GO:0004222">
    <property type="term" value="F:metalloendopeptidase activity"/>
    <property type="evidence" value="ECO:0007669"/>
    <property type="project" value="InterPro"/>
</dbReference>
<dbReference type="GeneID" id="105429113"/>
<keyword evidence="10" id="KW-1015">Disulfide bond</keyword>
<keyword evidence="13" id="KW-1133">Transmembrane helix</keyword>
<keyword evidence="13" id="KW-0812">Transmembrane</keyword>
<name>A0A6I9WL10_9HYME</name>
<dbReference type="PRINTS" id="PR00786">
    <property type="entry name" value="NEPRILYSIN"/>
</dbReference>
<dbReference type="InterPro" id="IPR042089">
    <property type="entry name" value="Peptidase_M13_dom_2"/>
</dbReference>
<dbReference type="KEGG" id="pbar:105429113"/>
<gene>
    <name evidence="17" type="primary">LOC105429113</name>
</gene>
<accession>A0A6I9WL10</accession>
<comment type="subcellular location">
    <subcellularLocation>
        <location evidence="2">Cell membrane</location>
        <topology evidence="2">Single-pass type II membrane protein</topology>
    </subcellularLocation>
</comment>
<evidence type="ECO:0000256" key="5">
    <source>
        <dbReference type="ARBA" id="ARBA00022723"/>
    </source>
</evidence>
<dbReference type="SUPFAM" id="SSF55486">
    <property type="entry name" value="Metalloproteases ('zincins'), catalytic domain"/>
    <property type="match status" value="1"/>
</dbReference>
<evidence type="ECO:0000259" key="14">
    <source>
        <dbReference type="Pfam" id="PF01431"/>
    </source>
</evidence>
<evidence type="ECO:0000313" key="17">
    <source>
        <dbReference type="RefSeq" id="XP_011640165.1"/>
    </source>
</evidence>
<reference evidence="17" key="1">
    <citation type="submission" date="2025-08" db="UniProtKB">
        <authorList>
            <consortium name="RefSeq"/>
        </authorList>
    </citation>
    <scope>IDENTIFICATION</scope>
</reference>
<keyword evidence="8" id="KW-0735">Signal-anchor</keyword>
<evidence type="ECO:0000259" key="15">
    <source>
        <dbReference type="Pfam" id="PF05649"/>
    </source>
</evidence>
<keyword evidence="6" id="KW-0378">Hydrolase</keyword>
<comment type="cofactor">
    <cofactor evidence="1">
        <name>Zn(2+)</name>
        <dbReference type="ChEBI" id="CHEBI:29105"/>
    </cofactor>
</comment>